<keyword evidence="2" id="KW-1185">Reference proteome</keyword>
<dbReference type="GeneID" id="65128763"/>
<reference evidence="1 2" key="1">
    <citation type="submission" date="2020-07" db="EMBL/GenBank/DDBJ databases">
        <title>Taxonomic proposal: Crassvirales, a new order of highly abundant and diverse bacterial viruses.</title>
        <authorList>
            <person name="Shkoporov A.N."/>
            <person name="Stockdale S.R."/>
            <person name="Guerin E."/>
            <person name="Ross R.P."/>
            <person name="Hill C."/>
        </authorList>
    </citation>
    <scope>NUCLEOTIDE SEQUENCE [LARGE SCALE GENOMIC DNA]</scope>
</reference>
<evidence type="ECO:0000313" key="1">
    <source>
        <dbReference type="EMBL" id="QOR58293.1"/>
    </source>
</evidence>
<name>A0A7M1RV58_9CAUD</name>
<dbReference type="KEGG" id="vg:65128763"/>
<evidence type="ECO:0000313" key="2">
    <source>
        <dbReference type="Proteomes" id="UP000593828"/>
    </source>
</evidence>
<organism evidence="1 2">
    <name type="scientific">uncultured phage cr106_1</name>
    <dbReference type="NCBI Taxonomy" id="2772062"/>
    <lineage>
        <taxon>Viruses</taxon>
        <taxon>Duplodnaviria</taxon>
        <taxon>Heunggongvirae</taxon>
        <taxon>Uroviricota</taxon>
        <taxon>Caudoviricetes</taxon>
        <taxon>Crassvirales</taxon>
        <taxon>Steigviridae</taxon>
        <taxon>Asinivirinae</taxon>
        <taxon>Mahstovirus</taxon>
        <taxon>Mahstovirus faecalis</taxon>
    </lineage>
</organism>
<dbReference type="EMBL" id="MT774378">
    <property type="protein sequence ID" value="QOR58293.1"/>
    <property type="molecule type" value="Genomic_DNA"/>
</dbReference>
<sequence>MVRTIYVVFVKSKLSNTFGLKRYMFLCSFDIIKEGDIIKDPRYSSLMQVVAIDNCSSRTQKGFTLVDIQIETLNGKPLLYNDFYINQQRNELKEKRNITISLKEAREWYKGDNSTLREIALKAYSEEELIGYYNIARIVATGYFGAPTPKNYIDKLGVLNKLATLAEYYNNGWKMEAGKTGYFLSQALLSTSGEKVIYIDYEVSIVHAGVVYFKNVEDIRKAVDILKDELDNLF</sequence>
<proteinExistence type="predicted"/>
<protein>
    <submittedName>
        <fullName evidence="1">Uncharacterized protein</fullName>
    </submittedName>
</protein>
<accession>A0A7M1RV58</accession>
<dbReference type="RefSeq" id="YP_010110451.1">
    <property type="nucleotide sequence ID" value="NC_055871.1"/>
</dbReference>
<dbReference type="Proteomes" id="UP000593828">
    <property type="component" value="Segment"/>
</dbReference>